<dbReference type="PANTHER" id="PTHR24223">
    <property type="entry name" value="ATP-BINDING CASSETTE SUB-FAMILY C"/>
    <property type="match status" value="1"/>
</dbReference>
<evidence type="ECO:0000256" key="7">
    <source>
        <dbReference type="ARBA" id="ARBA00022989"/>
    </source>
</evidence>
<dbReference type="Gene3D" id="1.20.1560.10">
    <property type="entry name" value="ABC transporter type 1, transmembrane domain"/>
    <property type="match status" value="2"/>
</dbReference>
<dbReference type="SUPFAM" id="SSF90123">
    <property type="entry name" value="ABC transporter transmembrane region"/>
    <property type="match status" value="2"/>
</dbReference>
<evidence type="ECO:0000256" key="4">
    <source>
        <dbReference type="ARBA" id="ARBA00022737"/>
    </source>
</evidence>
<dbReference type="SUPFAM" id="SSF52540">
    <property type="entry name" value="P-loop containing nucleoside triphosphate hydrolases"/>
    <property type="match status" value="2"/>
</dbReference>
<dbReference type="Pfam" id="PF00664">
    <property type="entry name" value="ABC_membrane"/>
    <property type="match status" value="2"/>
</dbReference>
<dbReference type="InterPro" id="IPR027417">
    <property type="entry name" value="P-loop_NTPase"/>
</dbReference>
<feature type="region of interest" description="Disordered" evidence="9">
    <location>
        <begin position="605"/>
        <end position="648"/>
    </location>
</feature>
<dbReference type="PROSITE" id="PS50929">
    <property type="entry name" value="ABC_TM1F"/>
    <property type="match status" value="2"/>
</dbReference>
<feature type="transmembrane region" description="Helical" evidence="10">
    <location>
        <begin position="408"/>
        <end position="427"/>
    </location>
</feature>
<dbReference type="PANTHER" id="PTHR24223:SF443">
    <property type="entry name" value="MULTIDRUG-RESISTANCE LIKE PROTEIN 1, ISOFORM I"/>
    <property type="match status" value="1"/>
</dbReference>
<keyword evidence="3 10" id="KW-0812">Transmembrane</keyword>
<dbReference type="GO" id="GO:0000329">
    <property type="term" value="C:fungal-type vacuole membrane"/>
    <property type="evidence" value="ECO:0007669"/>
    <property type="project" value="UniProtKB-ARBA"/>
</dbReference>
<evidence type="ECO:0000256" key="5">
    <source>
        <dbReference type="ARBA" id="ARBA00022741"/>
    </source>
</evidence>
<evidence type="ECO:0000256" key="8">
    <source>
        <dbReference type="ARBA" id="ARBA00023136"/>
    </source>
</evidence>
<keyword evidence="7 10" id="KW-1133">Transmembrane helix</keyword>
<keyword evidence="4" id="KW-0677">Repeat</keyword>
<reference evidence="14" key="1">
    <citation type="submission" date="2021-07" db="EMBL/GenBank/DDBJ databases">
        <title>Draft genome of Mortierella alpina, strain LL118, isolated from an aspen leaf litter sample.</title>
        <authorList>
            <person name="Yang S."/>
            <person name="Vinatzer B.A."/>
        </authorList>
    </citation>
    <scope>NUCLEOTIDE SEQUENCE</scope>
    <source>
        <strain evidence="14">LL118</strain>
    </source>
</reference>
<evidence type="ECO:0000256" key="11">
    <source>
        <dbReference type="SAM" id="SignalP"/>
    </source>
</evidence>
<gene>
    <name evidence="14" type="ORF">KVV02_000366</name>
</gene>
<feature type="transmembrane region" description="Helical" evidence="10">
    <location>
        <begin position="291"/>
        <end position="309"/>
    </location>
</feature>
<dbReference type="InterPro" id="IPR003439">
    <property type="entry name" value="ABC_transporter-like_ATP-bd"/>
</dbReference>
<keyword evidence="2" id="KW-0813">Transport</keyword>
<dbReference type="InterPro" id="IPR036640">
    <property type="entry name" value="ABC1_TM_sf"/>
</dbReference>
<evidence type="ECO:0000256" key="9">
    <source>
        <dbReference type="SAM" id="MobiDB-lite"/>
    </source>
</evidence>
<dbReference type="FunFam" id="1.20.1560.10:FF:000006">
    <property type="entry name" value="ATP-binding cassette, sub-family C (CFTR/MRP), member 9"/>
    <property type="match status" value="1"/>
</dbReference>
<feature type="signal peptide" evidence="11">
    <location>
        <begin position="1"/>
        <end position="18"/>
    </location>
</feature>
<feature type="chain" id="PRO_5040306306" evidence="11">
    <location>
        <begin position="19"/>
        <end position="1082"/>
    </location>
</feature>
<dbReference type="InterPro" id="IPR044746">
    <property type="entry name" value="ABCC_6TM_D1"/>
</dbReference>
<dbReference type="AlphaFoldDB" id="A0A9P8A187"/>
<dbReference type="InterPro" id="IPR011527">
    <property type="entry name" value="ABC1_TM_dom"/>
</dbReference>
<evidence type="ECO:0000256" key="3">
    <source>
        <dbReference type="ARBA" id="ARBA00022692"/>
    </source>
</evidence>
<dbReference type="GO" id="GO:0012505">
    <property type="term" value="C:endomembrane system"/>
    <property type="evidence" value="ECO:0007669"/>
    <property type="project" value="UniProtKB-SubCell"/>
</dbReference>
<accession>A0A9P8A187</accession>
<dbReference type="Gene3D" id="3.40.50.300">
    <property type="entry name" value="P-loop containing nucleotide triphosphate hydrolases"/>
    <property type="match status" value="2"/>
</dbReference>
<dbReference type="Proteomes" id="UP000717515">
    <property type="component" value="Unassembled WGS sequence"/>
</dbReference>
<dbReference type="Pfam" id="PF00005">
    <property type="entry name" value="ABC_tran"/>
    <property type="match status" value="2"/>
</dbReference>
<keyword evidence="5" id="KW-0547">Nucleotide-binding</keyword>
<dbReference type="GO" id="GO:0005524">
    <property type="term" value="F:ATP binding"/>
    <property type="evidence" value="ECO:0007669"/>
    <property type="project" value="UniProtKB-KW"/>
</dbReference>
<feature type="transmembrane region" description="Helical" evidence="10">
    <location>
        <begin position="369"/>
        <end position="396"/>
    </location>
</feature>
<dbReference type="FunFam" id="1.20.1560.10:FF:000013">
    <property type="entry name" value="ABC transporter C family member 2"/>
    <property type="match status" value="1"/>
</dbReference>
<evidence type="ECO:0000259" key="12">
    <source>
        <dbReference type="PROSITE" id="PS50893"/>
    </source>
</evidence>
<comment type="caution">
    <text evidence="14">The sequence shown here is derived from an EMBL/GenBank/DDBJ whole genome shotgun (WGS) entry which is preliminary data.</text>
</comment>
<dbReference type="EMBL" id="JAIFTL010000280">
    <property type="protein sequence ID" value="KAG9320549.1"/>
    <property type="molecule type" value="Genomic_DNA"/>
</dbReference>
<keyword evidence="11" id="KW-0732">Signal</keyword>
<evidence type="ECO:0000256" key="1">
    <source>
        <dbReference type="ARBA" id="ARBA00004127"/>
    </source>
</evidence>
<dbReference type="CDD" id="cd18579">
    <property type="entry name" value="ABC_6TM_ABCC_D1"/>
    <property type="match status" value="1"/>
</dbReference>
<dbReference type="CDD" id="cd18580">
    <property type="entry name" value="ABC_6TM_ABCC_D2"/>
    <property type="match status" value="1"/>
</dbReference>
<dbReference type="GO" id="GO:0140359">
    <property type="term" value="F:ABC-type transporter activity"/>
    <property type="evidence" value="ECO:0007669"/>
    <property type="project" value="InterPro"/>
</dbReference>
<proteinExistence type="predicted"/>
<evidence type="ECO:0000259" key="13">
    <source>
        <dbReference type="PROSITE" id="PS50929"/>
    </source>
</evidence>
<protein>
    <submittedName>
        <fullName evidence="14">Uncharacterized protein</fullName>
    </submittedName>
</protein>
<evidence type="ECO:0000256" key="2">
    <source>
        <dbReference type="ARBA" id="ARBA00022448"/>
    </source>
</evidence>
<feature type="transmembrane region" description="Helical" evidence="10">
    <location>
        <begin position="734"/>
        <end position="759"/>
    </location>
</feature>
<feature type="domain" description="ABC transporter" evidence="12">
    <location>
        <begin position="498"/>
        <end position="719"/>
    </location>
</feature>
<name>A0A9P8A187_MORAP</name>
<feature type="domain" description="ABC transmembrane type-1" evidence="13">
    <location>
        <begin position="179"/>
        <end position="439"/>
    </location>
</feature>
<dbReference type="PROSITE" id="PS50893">
    <property type="entry name" value="ABC_TRANSPORTER_2"/>
    <property type="match status" value="1"/>
</dbReference>
<keyword evidence="8 10" id="KW-0472">Membrane</keyword>
<evidence type="ECO:0000256" key="6">
    <source>
        <dbReference type="ARBA" id="ARBA00022840"/>
    </source>
</evidence>
<dbReference type="InterPro" id="IPR044726">
    <property type="entry name" value="ABCC_6TM_D2"/>
</dbReference>
<feature type="transmembrane region" description="Helical" evidence="10">
    <location>
        <begin position="818"/>
        <end position="848"/>
    </location>
</feature>
<evidence type="ECO:0000256" key="10">
    <source>
        <dbReference type="SAM" id="Phobius"/>
    </source>
</evidence>
<dbReference type="InterPro" id="IPR050173">
    <property type="entry name" value="ABC_transporter_C-like"/>
</dbReference>
<evidence type="ECO:0000313" key="15">
    <source>
        <dbReference type="Proteomes" id="UP000717515"/>
    </source>
</evidence>
<organism evidence="14 15">
    <name type="scientific">Mortierella alpina</name>
    <name type="common">Oleaginous fungus</name>
    <name type="synonym">Mortierella renispora</name>
    <dbReference type="NCBI Taxonomy" id="64518"/>
    <lineage>
        <taxon>Eukaryota</taxon>
        <taxon>Fungi</taxon>
        <taxon>Fungi incertae sedis</taxon>
        <taxon>Mucoromycota</taxon>
        <taxon>Mortierellomycotina</taxon>
        <taxon>Mortierellomycetes</taxon>
        <taxon>Mortierellales</taxon>
        <taxon>Mortierellaceae</taxon>
        <taxon>Mortierella</taxon>
    </lineage>
</organism>
<feature type="compositionally biased region" description="Polar residues" evidence="9">
    <location>
        <begin position="634"/>
        <end position="645"/>
    </location>
</feature>
<feature type="transmembrane region" description="Helical" evidence="10">
    <location>
        <begin position="693"/>
        <end position="714"/>
    </location>
</feature>
<feature type="transmembrane region" description="Helical" evidence="10">
    <location>
        <begin position="260"/>
        <end position="285"/>
    </location>
</feature>
<feature type="transmembrane region" description="Helical" evidence="10">
    <location>
        <begin position="187"/>
        <end position="209"/>
    </location>
</feature>
<comment type="subcellular location">
    <subcellularLocation>
        <location evidence="1">Endomembrane system</location>
        <topology evidence="1">Multi-pass membrane protein</topology>
    </subcellularLocation>
</comment>
<feature type="domain" description="ABC transmembrane type-1" evidence="13">
    <location>
        <begin position="695"/>
        <end position="974"/>
    </location>
</feature>
<sequence>MAIMVGLSLLGFILEAWPRGSTNLQRSSNASTAQKSNLFSRATYYFYQPTISLSRKKTLTIEDTANLVPEDMKTHSSHARLEYYWNQELQAAHSKSKSRIGKTHDTESTAPSLFKTILRVQLGRLPTLIISRIARVLTNYSVPALLSLLLAYFQDIQEPYHATEPLQYGSVQDITIDNNGYTKRVSVFYGLFLVGAMILAGFLHAIFLVHSRQYCVDVGLSTRSALVSMIYRKALRLSPGARQASTVGSIMNHMSVDADAWIEGFIFLTMWISIPAEIGIGLWLVYQLLGWSVWVGLLMMIAMTPLQIWRARTFGGLQKEKWGFMDERIRLTTEVLSAIKIVKLYCWERAFLQKILAVRNMELDTLRRIGIISAILSIVNTSSTLIVCFVTLSIYATWGGPGYTPAELTPQAVFVSMTLFAMLKTPISSSTEALTQTVNLIISTRRIQTFLLQEEVDLDAIIRVTNVGDQHQNEPLVVIKNGSFSWTCDHDPTDDETVSLLDSFDSAASKPTLQNIDLSVPDGSLVAIVGRVGQGKSSMLSAITGEMYKYQGYAKIIGRIAYVPQQAWILNATLRDNILFGSAMDHDRYHQVLFACGLEPDIQMLPAGGSQRGNPGTNRRGMHLSKDASDSEVDSQNSAESTATAKTGKLPLSKRKDKKIDMKGRMIEAEQTEDKDLSRDVIMAYLAAISFKLAALVVGLHVVAQICLISPSLWLKYWIGLNDSNQRPRLSVFLAVFALLTMAYVILNIVLLWITFAIARIRAAERLHRKLMERVMRLPQAFFDTTPLGRIINRVSSDMNSIDDRVPAKIHDLANQTVTLLSSLIIVIFTAPAFLLALPIILLAYYIIQQYYLSASQPCKRLFQVTKSPLFQHFQETLGGVSTIRAMGVQDRFVEINALKADVHTNQFLAFGYCIRWMEIQTQLVGLSITLSASLWFVLSPQGSVDASTAGLALSFTFSISSALIWFTRSYCDLFVHMISVERVQEYTKMNTEAPLLTTPDSPAQRTLQEEQWPKRGRIAFVNYSTRYREGLDLVLKNMSFSVEAGEKIGIVGRTGAGKSSMTLALFRMIEAANSYWAKAIS</sequence>
<keyword evidence="6" id="KW-0067">ATP-binding</keyword>
<dbReference type="GO" id="GO:0016887">
    <property type="term" value="F:ATP hydrolysis activity"/>
    <property type="evidence" value="ECO:0007669"/>
    <property type="project" value="InterPro"/>
</dbReference>
<evidence type="ECO:0000313" key="14">
    <source>
        <dbReference type="EMBL" id="KAG9320549.1"/>
    </source>
</evidence>